<reference evidence="1 2" key="1">
    <citation type="submission" date="2022-12" db="EMBL/GenBank/DDBJ databases">
        <title>Chromosome-scale assembly of the Ensete ventricosum genome.</title>
        <authorList>
            <person name="Dussert Y."/>
            <person name="Stocks J."/>
            <person name="Wendawek A."/>
            <person name="Woldeyes F."/>
            <person name="Nichols R.A."/>
            <person name="Borrell J.S."/>
        </authorList>
    </citation>
    <scope>NUCLEOTIDE SEQUENCE [LARGE SCALE GENOMIC DNA]</scope>
    <source>
        <strain evidence="2">cv. Maze</strain>
        <tissue evidence="1">Seeds</tissue>
    </source>
</reference>
<dbReference type="Proteomes" id="UP001222027">
    <property type="component" value="Unassembled WGS sequence"/>
</dbReference>
<organism evidence="1 2">
    <name type="scientific">Ensete ventricosum</name>
    <name type="common">Abyssinian banana</name>
    <name type="synonym">Musa ensete</name>
    <dbReference type="NCBI Taxonomy" id="4639"/>
    <lineage>
        <taxon>Eukaryota</taxon>
        <taxon>Viridiplantae</taxon>
        <taxon>Streptophyta</taxon>
        <taxon>Embryophyta</taxon>
        <taxon>Tracheophyta</taxon>
        <taxon>Spermatophyta</taxon>
        <taxon>Magnoliopsida</taxon>
        <taxon>Liliopsida</taxon>
        <taxon>Zingiberales</taxon>
        <taxon>Musaceae</taxon>
        <taxon>Ensete</taxon>
    </lineage>
</organism>
<sequence length="104" mass="11859">MGARYHFPSHRSNRRPPFACARRRVLRSPSHGLDQPLCTPMHRHGMAWHRASSLGFIRLIISPCDLSSFSIFKSLLCSVLVILTRTLCSLRPFAQKTGLTIWKT</sequence>
<name>A0AAV8QBM8_ENSVE</name>
<gene>
    <name evidence="1" type="ORF">OPV22_030295</name>
</gene>
<protein>
    <submittedName>
        <fullName evidence="1">Uncharacterized protein</fullName>
    </submittedName>
</protein>
<evidence type="ECO:0000313" key="2">
    <source>
        <dbReference type="Proteomes" id="UP001222027"/>
    </source>
</evidence>
<evidence type="ECO:0000313" key="1">
    <source>
        <dbReference type="EMBL" id="KAJ8467743.1"/>
    </source>
</evidence>
<accession>A0AAV8QBM8</accession>
<comment type="caution">
    <text evidence="1">The sequence shown here is derived from an EMBL/GenBank/DDBJ whole genome shotgun (WGS) entry which is preliminary data.</text>
</comment>
<dbReference type="EMBL" id="JAQQAF010000008">
    <property type="protein sequence ID" value="KAJ8467743.1"/>
    <property type="molecule type" value="Genomic_DNA"/>
</dbReference>
<keyword evidence="2" id="KW-1185">Reference proteome</keyword>
<dbReference type="AlphaFoldDB" id="A0AAV8QBM8"/>
<proteinExistence type="predicted"/>